<sequence length="92" mass="10117">ESSLDLRYATPQLVSQLSSAAAPAQFSLSAHKSQPASRFSLATAQCSLAPRRSVLIASQLSYGNLYFDGNFIMESNTKNNFSVTWLEDCFFD</sequence>
<organism evidence="1 2">
    <name type="scientific">Solanum verrucosum</name>
    <dbReference type="NCBI Taxonomy" id="315347"/>
    <lineage>
        <taxon>Eukaryota</taxon>
        <taxon>Viridiplantae</taxon>
        <taxon>Streptophyta</taxon>
        <taxon>Embryophyta</taxon>
        <taxon>Tracheophyta</taxon>
        <taxon>Spermatophyta</taxon>
        <taxon>Magnoliopsida</taxon>
        <taxon>eudicotyledons</taxon>
        <taxon>Gunneridae</taxon>
        <taxon>Pentapetalae</taxon>
        <taxon>asterids</taxon>
        <taxon>lamiids</taxon>
        <taxon>Solanales</taxon>
        <taxon>Solanaceae</taxon>
        <taxon>Solanoideae</taxon>
        <taxon>Solaneae</taxon>
        <taxon>Solanum</taxon>
    </lineage>
</organism>
<name>A0AAF0UA31_SOLVR</name>
<dbReference type="AlphaFoldDB" id="A0AAF0UA31"/>
<protein>
    <submittedName>
        <fullName evidence="1">Uncharacterized protein</fullName>
    </submittedName>
</protein>
<dbReference type="Proteomes" id="UP001234989">
    <property type="component" value="Chromosome 8"/>
</dbReference>
<keyword evidence="2" id="KW-1185">Reference proteome</keyword>
<gene>
    <name evidence="1" type="ORF">MTR67_035325</name>
</gene>
<proteinExistence type="predicted"/>
<accession>A0AAF0UA31</accession>
<dbReference type="EMBL" id="CP133619">
    <property type="protein sequence ID" value="WMV41940.1"/>
    <property type="molecule type" value="Genomic_DNA"/>
</dbReference>
<feature type="non-terminal residue" evidence="1">
    <location>
        <position position="1"/>
    </location>
</feature>
<reference evidence="1" key="1">
    <citation type="submission" date="2023-08" db="EMBL/GenBank/DDBJ databases">
        <title>A de novo genome assembly of Solanum verrucosum Schlechtendal, a Mexican diploid species geographically isolated from the other diploid A-genome species in potato relatives.</title>
        <authorList>
            <person name="Hosaka K."/>
        </authorList>
    </citation>
    <scope>NUCLEOTIDE SEQUENCE</scope>
    <source>
        <tissue evidence="1">Young leaves</tissue>
    </source>
</reference>
<evidence type="ECO:0000313" key="2">
    <source>
        <dbReference type="Proteomes" id="UP001234989"/>
    </source>
</evidence>
<evidence type="ECO:0000313" key="1">
    <source>
        <dbReference type="EMBL" id="WMV41940.1"/>
    </source>
</evidence>